<dbReference type="Gene3D" id="3.30.70.1070">
    <property type="entry name" value="Sporulation related repeat"/>
    <property type="match status" value="1"/>
</dbReference>
<keyword evidence="2" id="KW-1133">Transmembrane helix</keyword>
<dbReference type="PROSITE" id="PS51724">
    <property type="entry name" value="SPOR"/>
    <property type="match status" value="1"/>
</dbReference>
<keyword evidence="2" id="KW-0472">Membrane</keyword>
<feature type="compositionally biased region" description="Basic and acidic residues" evidence="1">
    <location>
        <begin position="262"/>
        <end position="274"/>
    </location>
</feature>
<feature type="region of interest" description="Disordered" evidence="1">
    <location>
        <begin position="169"/>
        <end position="280"/>
    </location>
</feature>
<evidence type="ECO:0000259" key="3">
    <source>
        <dbReference type="PROSITE" id="PS51724"/>
    </source>
</evidence>
<keyword evidence="2" id="KW-0812">Transmembrane</keyword>
<dbReference type="SUPFAM" id="SSF110997">
    <property type="entry name" value="Sporulation related repeat"/>
    <property type="match status" value="1"/>
</dbReference>
<dbReference type="Pfam" id="PF05036">
    <property type="entry name" value="SPOR"/>
    <property type="match status" value="1"/>
</dbReference>
<accession>E8T2C6</accession>
<dbReference type="STRING" id="648996.Theam_1054"/>
<dbReference type="EMBL" id="CP002444">
    <property type="protein sequence ID" value="ADU97021.1"/>
    <property type="molecule type" value="Genomic_DNA"/>
</dbReference>
<evidence type="ECO:0000256" key="2">
    <source>
        <dbReference type="SAM" id="Phobius"/>
    </source>
</evidence>
<keyword evidence="5" id="KW-1185">Reference proteome</keyword>
<dbReference type="GO" id="GO:0042834">
    <property type="term" value="F:peptidoglycan binding"/>
    <property type="evidence" value="ECO:0007669"/>
    <property type="project" value="InterPro"/>
</dbReference>
<feature type="domain" description="SPOR" evidence="3">
    <location>
        <begin position="285"/>
        <end position="363"/>
    </location>
</feature>
<dbReference type="eggNOG" id="ENOG5032ZXE">
    <property type="taxonomic scope" value="Bacteria"/>
</dbReference>
<feature type="transmembrane region" description="Helical" evidence="2">
    <location>
        <begin position="133"/>
        <end position="150"/>
    </location>
</feature>
<dbReference type="KEGG" id="tam:Theam_1054"/>
<dbReference type="RefSeq" id="WP_013537807.1">
    <property type="nucleotide sequence ID" value="NC_014926.1"/>
</dbReference>
<proteinExistence type="predicted"/>
<dbReference type="HOGENOM" id="CLU_739504_0_0_0"/>
<feature type="compositionally biased region" description="Basic and acidic residues" evidence="1">
    <location>
        <begin position="207"/>
        <end position="237"/>
    </location>
</feature>
<dbReference type="AlphaFoldDB" id="E8T2C6"/>
<name>E8T2C6_THEA1</name>
<protein>
    <submittedName>
        <fullName evidence="4">Sporulation domain-containing protein</fullName>
    </submittedName>
</protein>
<evidence type="ECO:0000256" key="1">
    <source>
        <dbReference type="SAM" id="MobiDB-lite"/>
    </source>
</evidence>
<dbReference type="Proteomes" id="UP000006362">
    <property type="component" value="Chromosome"/>
</dbReference>
<gene>
    <name evidence="4" type="ordered locus">Theam_1054</name>
</gene>
<organism evidence="4 5">
    <name type="scientific">Thermovibrio ammonificans (strain DSM 15698 / JCM 12110 / HB-1)</name>
    <dbReference type="NCBI Taxonomy" id="648996"/>
    <lineage>
        <taxon>Bacteria</taxon>
        <taxon>Pseudomonadati</taxon>
        <taxon>Aquificota</taxon>
        <taxon>Aquificia</taxon>
        <taxon>Desulfurobacteriales</taxon>
        <taxon>Desulfurobacteriaceae</taxon>
        <taxon>Thermovibrio</taxon>
    </lineage>
</organism>
<evidence type="ECO:0000313" key="5">
    <source>
        <dbReference type="Proteomes" id="UP000006362"/>
    </source>
</evidence>
<evidence type="ECO:0000313" key="4">
    <source>
        <dbReference type="EMBL" id="ADU97021.1"/>
    </source>
</evidence>
<dbReference type="InterPro" id="IPR036680">
    <property type="entry name" value="SPOR-like_sf"/>
</dbReference>
<dbReference type="OrthoDB" id="15419at2"/>
<dbReference type="InterPro" id="IPR007730">
    <property type="entry name" value="SPOR-like_dom"/>
</dbReference>
<reference evidence="4" key="1">
    <citation type="submission" date="2011-01" db="EMBL/GenBank/DDBJ databases">
        <title>Complete sequence of chromosome of Thermovibrio ammonificans HB-1.</title>
        <authorList>
            <consortium name="US DOE Joint Genome Institute"/>
            <person name="Lucas S."/>
            <person name="Copeland A."/>
            <person name="Lapidus A."/>
            <person name="Cheng J.-F."/>
            <person name="Goodwin L."/>
            <person name="Pitluck S."/>
            <person name="Davenport K."/>
            <person name="Detter J.C."/>
            <person name="Han C."/>
            <person name="Tapia R."/>
            <person name="Land M."/>
            <person name="Hauser L."/>
            <person name="Kyrpides N."/>
            <person name="Ivanova N."/>
            <person name="Ovchinnikova G."/>
            <person name="Vetriani C."/>
            <person name="Woyke T."/>
        </authorList>
    </citation>
    <scope>NUCLEOTIDE SEQUENCE [LARGE SCALE GENOMIC DNA]</scope>
    <source>
        <strain evidence="4">HB-1</strain>
    </source>
</reference>
<sequence>MGENNPLFEIPAYLIVKGEKLKVKKWGVKGLLLEAPLEGEVEADLLVPFDNYYEVVIPDLKLRCTKTEEGTYCEFTDLDKEQDWIVKFIVREYLWRRIVAIPSEFMNYTQDEAVREELLAYTKGAQFKKKLKFLLIGLGVVAAAVILFFSPKVINGLMKSGNTLSVTYTDTGKKSREQSPSQTEEAPAERESAGKTAKTVPEPPRSSVKEEPVSKEETVRKGGSEGTERKVEAKEAVQEEPTPIILPPKYKLSQGEKVAAGRRPENASVQRKEASQAGLQGASLSTERDYYCVQVASGTNLRALERKAEKLQKAGLPYVRVEKIGHLYTLRVGFEEHFKDAERLKRRVNRVVRGGFVRDCAYRPQRWVFPKESR</sequence>